<dbReference type="InterPro" id="IPR002653">
    <property type="entry name" value="Znf_A20"/>
</dbReference>
<dbReference type="PANTHER" id="PTHR10634">
    <property type="entry name" value="AN1-TYPE ZINC FINGER PROTEIN"/>
    <property type="match status" value="1"/>
</dbReference>
<evidence type="ECO:0000313" key="7">
    <source>
        <dbReference type="EMBL" id="KAJ6225002.1"/>
    </source>
</evidence>
<feature type="domain" description="A20-type" evidence="5">
    <location>
        <begin position="9"/>
        <end position="43"/>
    </location>
</feature>
<evidence type="ECO:0000256" key="2">
    <source>
        <dbReference type="ARBA" id="ARBA00022771"/>
    </source>
</evidence>
<feature type="domain" description="AN1-type" evidence="6">
    <location>
        <begin position="123"/>
        <end position="169"/>
    </location>
</feature>
<dbReference type="SMART" id="SM00259">
    <property type="entry name" value="ZnF_A20"/>
    <property type="match status" value="1"/>
</dbReference>
<dbReference type="OMA" id="YCAMHRY"/>
<dbReference type="InterPro" id="IPR000058">
    <property type="entry name" value="Znf_AN1"/>
</dbReference>
<keyword evidence="2 4" id="KW-0863">Zinc-finger</keyword>
<evidence type="ECO:0000256" key="4">
    <source>
        <dbReference type="PROSITE-ProRule" id="PRU00449"/>
    </source>
</evidence>
<dbReference type="PROSITE" id="PS51036">
    <property type="entry name" value="ZF_A20"/>
    <property type="match status" value="1"/>
</dbReference>
<dbReference type="GO" id="GO:0003677">
    <property type="term" value="F:DNA binding"/>
    <property type="evidence" value="ECO:0007669"/>
    <property type="project" value="InterPro"/>
</dbReference>
<dbReference type="SUPFAM" id="SSF118310">
    <property type="entry name" value="AN1-like Zinc finger"/>
    <property type="match status" value="1"/>
</dbReference>
<keyword evidence="8" id="KW-1185">Reference proteome</keyword>
<reference evidence="7" key="1">
    <citation type="submission" date="2022-12" db="EMBL/GenBank/DDBJ databases">
        <title>Genome assemblies of Blomia tropicalis.</title>
        <authorList>
            <person name="Cui Y."/>
        </authorList>
    </citation>
    <scope>NUCLEOTIDE SEQUENCE</scope>
    <source>
        <tissue evidence="7">Adult mites</tissue>
    </source>
</reference>
<dbReference type="Pfam" id="PF01428">
    <property type="entry name" value="zf-AN1"/>
    <property type="match status" value="1"/>
</dbReference>
<dbReference type="GO" id="GO:0008270">
    <property type="term" value="F:zinc ion binding"/>
    <property type="evidence" value="ECO:0007669"/>
    <property type="project" value="UniProtKB-KW"/>
</dbReference>
<keyword evidence="3" id="KW-0862">Zinc</keyword>
<evidence type="ECO:0000313" key="8">
    <source>
        <dbReference type="Proteomes" id="UP001142055"/>
    </source>
</evidence>
<dbReference type="Gene3D" id="1.20.5.4770">
    <property type="match status" value="1"/>
</dbReference>
<gene>
    <name evidence="7" type="ORF">RDWZM_003547</name>
</gene>
<protein>
    <submittedName>
        <fullName evidence="7">Uncharacterized protein</fullName>
    </submittedName>
</protein>
<sequence>MERDTNQMSQSAPLCRSGCGYYGHPSSDGLCSKCYKDALKRKQAAPTTASSSSSISVDNSSNIKTLIAASSAITVSAITAQDSNPPSAEAKIESNVDLPKVCSIIETTESDSTITTETPKIEKKKKTKCAKCRINVGVIAFPCRCGGIFCGTHRYASEHSCTFDYKEHGAEEIRKNNPQVIGEKVQKI</sequence>
<dbReference type="PROSITE" id="PS51039">
    <property type="entry name" value="ZF_AN1"/>
    <property type="match status" value="1"/>
</dbReference>
<dbReference type="SUPFAM" id="SSF57716">
    <property type="entry name" value="Glucocorticoid receptor-like (DNA-binding domain)"/>
    <property type="match status" value="1"/>
</dbReference>
<dbReference type="SMART" id="SM00154">
    <property type="entry name" value="ZnF_AN1"/>
    <property type="match status" value="1"/>
</dbReference>
<keyword evidence="1" id="KW-0479">Metal-binding</keyword>
<organism evidence="7 8">
    <name type="scientific">Blomia tropicalis</name>
    <name type="common">Mite</name>
    <dbReference type="NCBI Taxonomy" id="40697"/>
    <lineage>
        <taxon>Eukaryota</taxon>
        <taxon>Metazoa</taxon>
        <taxon>Ecdysozoa</taxon>
        <taxon>Arthropoda</taxon>
        <taxon>Chelicerata</taxon>
        <taxon>Arachnida</taxon>
        <taxon>Acari</taxon>
        <taxon>Acariformes</taxon>
        <taxon>Sarcoptiformes</taxon>
        <taxon>Astigmata</taxon>
        <taxon>Glycyphagoidea</taxon>
        <taxon>Echimyopodidae</taxon>
        <taxon>Blomia</taxon>
    </lineage>
</organism>
<dbReference type="Pfam" id="PF01754">
    <property type="entry name" value="zf-A20"/>
    <property type="match status" value="1"/>
</dbReference>
<dbReference type="Gene3D" id="4.10.1110.10">
    <property type="entry name" value="AN1-like Zinc finger"/>
    <property type="match status" value="1"/>
</dbReference>
<dbReference type="Proteomes" id="UP001142055">
    <property type="component" value="Chromosome 1"/>
</dbReference>
<evidence type="ECO:0000259" key="5">
    <source>
        <dbReference type="PROSITE" id="PS51036"/>
    </source>
</evidence>
<accession>A0A9Q0MIF8</accession>
<comment type="caution">
    <text evidence="7">The sequence shown here is derived from an EMBL/GenBank/DDBJ whole genome shotgun (WGS) entry which is preliminary data.</text>
</comment>
<name>A0A9Q0MIF8_BLOTA</name>
<dbReference type="InterPro" id="IPR050652">
    <property type="entry name" value="AN1_A20_ZnFinger"/>
</dbReference>
<dbReference type="PANTHER" id="PTHR10634:SF149">
    <property type="entry name" value="AN1-TYPE DOMAIN-CONTAINING PROTEIN-RELATED"/>
    <property type="match status" value="1"/>
</dbReference>
<evidence type="ECO:0000256" key="3">
    <source>
        <dbReference type="ARBA" id="ARBA00022833"/>
    </source>
</evidence>
<dbReference type="AlphaFoldDB" id="A0A9Q0MIF8"/>
<evidence type="ECO:0000256" key="1">
    <source>
        <dbReference type="ARBA" id="ARBA00022723"/>
    </source>
</evidence>
<dbReference type="InterPro" id="IPR035896">
    <property type="entry name" value="AN1-like_Znf"/>
</dbReference>
<dbReference type="OrthoDB" id="428577at2759"/>
<evidence type="ECO:0000259" key="6">
    <source>
        <dbReference type="PROSITE" id="PS51039"/>
    </source>
</evidence>
<proteinExistence type="predicted"/>
<dbReference type="EMBL" id="JAPWDV010000001">
    <property type="protein sequence ID" value="KAJ6225002.1"/>
    <property type="molecule type" value="Genomic_DNA"/>
</dbReference>